<dbReference type="AlphaFoldDB" id="A0A249L3W0"/>
<gene>
    <name evidence="2" type="ORF">B1sIIB91_02015</name>
</gene>
<feature type="signal peptide" evidence="1">
    <location>
        <begin position="1"/>
        <end position="28"/>
    </location>
</feature>
<protein>
    <recommendedName>
        <fullName evidence="4">Photosynthesis system II assembly factor Ycf48/Hcf136-like domain-containing protein</fullName>
    </recommendedName>
</protein>
<dbReference type="RefSeq" id="WP_095687973.1">
    <property type="nucleotide sequence ID" value="NZ_CP016779.1"/>
</dbReference>
<dbReference type="OrthoDB" id="9764804at2"/>
<feature type="chain" id="PRO_5012445083" description="Photosynthesis system II assembly factor Ycf48/Hcf136-like domain-containing protein" evidence="1">
    <location>
        <begin position="29"/>
        <end position="268"/>
    </location>
</feature>
<dbReference type="Proteomes" id="UP000217210">
    <property type="component" value="Chromosome"/>
</dbReference>
<evidence type="ECO:0000313" key="2">
    <source>
        <dbReference type="EMBL" id="ASY23697.1"/>
    </source>
</evidence>
<proteinExistence type="predicted"/>
<dbReference type="InterPro" id="IPR015943">
    <property type="entry name" value="WD40/YVTN_repeat-like_dom_sf"/>
</dbReference>
<name>A0A249L3W0_9ACTN</name>
<keyword evidence="3" id="KW-1185">Reference proteome</keyword>
<dbReference type="Gene3D" id="2.130.10.10">
    <property type="entry name" value="YVTN repeat-like/Quinoprotein amine dehydrogenase"/>
    <property type="match status" value="1"/>
</dbReference>
<dbReference type="KEGG" id="nab:B1sIIB91_02015"/>
<evidence type="ECO:0000256" key="1">
    <source>
        <dbReference type="SAM" id="SignalP"/>
    </source>
</evidence>
<accession>A0A249L3W0</accession>
<evidence type="ECO:0000313" key="3">
    <source>
        <dbReference type="Proteomes" id="UP000217210"/>
    </source>
</evidence>
<keyword evidence="1" id="KW-0732">Signal</keyword>
<organism evidence="2 3">
    <name type="scientific">Candidatus Nanopelagicus abundans</name>
    <dbReference type="NCBI Taxonomy" id="1884916"/>
    <lineage>
        <taxon>Bacteria</taxon>
        <taxon>Bacillati</taxon>
        <taxon>Actinomycetota</taxon>
        <taxon>Actinomycetes</taxon>
        <taxon>Candidatus Nanopelagicales</taxon>
        <taxon>Candidatus Nanopelagicaceae</taxon>
        <taxon>Candidatus Nanopelagicus</taxon>
    </lineage>
</organism>
<evidence type="ECO:0008006" key="4">
    <source>
        <dbReference type="Google" id="ProtNLM"/>
    </source>
</evidence>
<dbReference type="SUPFAM" id="SSF110296">
    <property type="entry name" value="Oligoxyloglucan reducing end-specific cellobiohydrolase"/>
    <property type="match status" value="1"/>
</dbReference>
<sequence length="268" mass="28657">MGKSNSVMCKLLSLTVIFSFINLQSATAASLGELSHIHNIRVHQNKIFLGTHEGLYQYFSPTKVVKIKPDSFDVMGLATNQSTLFASGHPGVNSKFAQPVGVLSSADNGVTWKQVSLKGEVDFHMLEVGKTDMYGVDSGKGDLMYSANLGKSWSNQGVNTYGDIAIDSSKAGLAFGLKKGQIYKSTDAFKSEKVIKSKLAFSAIELVGKRLYAVSGNNLYLSTNGAASWATLSTFDKSIGAISTSESMLLVAAGDKILISKDLGKSFK</sequence>
<reference evidence="2 3" key="1">
    <citation type="submission" date="2016-07" db="EMBL/GenBank/DDBJ databases">
        <title>High microdiversification within the ubiquitous acI lineage of Actinobacteria.</title>
        <authorList>
            <person name="Neuenschwander S.M."/>
            <person name="Salcher M."/>
            <person name="Ghai R."/>
            <person name="Pernthaler J."/>
        </authorList>
    </citation>
    <scope>NUCLEOTIDE SEQUENCE [LARGE SCALE GENOMIC DNA]</scope>
    <source>
        <strain evidence="2">MMS-IIB-91</strain>
    </source>
</reference>
<dbReference type="EMBL" id="CP016779">
    <property type="protein sequence ID" value="ASY23697.1"/>
    <property type="molecule type" value="Genomic_DNA"/>
</dbReference>